<keyword evidence="7" id="KW-1185">Reference proteome</keyword>
<dbReference type="EMBL" id="CAKOFQ010007240">
    <property type="protein sequence ID" value="CAH1995808.1"/>
    <property type="molecule type" value="Genomic_DNA"/>
</dbReference>
<dbReference type="Gene3D" id="3.90.70.10">
    <property type="entry name" value="Cysteine proteinases"/>
    <property type="match status" value="1"/>
</dbReference>
<evidence type="ECO:0000259" key="4">
    <source>
        <dbReference type="SMART" id="SM00645"/>
    </source>
</evidence>
<keyword evidence="3" id="KW-0732">Signal</keyword>
<dbReference type="Pfam" id="PF08246">
    <property type="entry name" value="Inhibitor_I29"/>
    <property type="match status" value="1"/>
</dbReference>
<dbReference type="SUPFAM" id="SSF54001">
    <property type="entry name" value="Cysteine proteinases"/>
    <property type="match status" value="1"/>
</dbReference>
<dbReference type="InterPro" id="IPR038765">
    <property type="entry name" value="Papain-like_cys_pep_sf"/>
</dbReference>
<evidence type="ECO:0000256" key="3">
    <source>
        <dbReference type="SAM" id="SignalP"/>
    </source>
</evidence>
<dbReference type="OrthoDB" id="10253408at2759"/>
<feature type="signal peptide" evidence="3">
    <location>
        <begin position="1"/>
        <end position="15"/>
    </location>
</feature>
<dbReference type="InterPro" id="IPR000668">
    <property type="entry name" value="Peptidase_C1A_C"/>
</dbReference>
<dbReference type="InterPro" id="IPR013128">
    <property type="entry name" value="Peptidase_C1A"/>
</dbReference>
<feature type="domain" description="Cathepsin propeptide inhibitor" evidence="5">
    <location>
        <begin position="22"/>
        <end position="82"/>
    </location>
</feature>
<comment type="caution">
    <text evidence="6">The sequence shown here is derived from an EMBL/GenBank/DDBJ whole genome shotgun (WGS) entry which is preliminary data.</text>
</comment>
<proteinExistence type="inferred from homology"/>
<feature type="domain" description="Peptidase C1A papain C-terminal" evidence="4">
    <location>
        <begin position="109"/>
        <end position="319"/>
    </location>
</feature>
<dbReference type="InterPro" id="IPR039417">
    <property type="entry name" value="Peptidase_C1A_papain-like"/>
</dbReference>
<evidence type="ECO:0000313" key="6">
    <source>
        <dbReference type="EMBL" id="CAH1995808.1"/>
    </source>
</evidence>
<dbReference type="AlphaFoldDB" id="A0A9P0LPU8"/>
<dbReference type="Proteomes" id="UP001152888">
    <property type="component" value="Unassembled WGS sequence"/>
</dbReference>
<sequence length="320" mass="35775">MRLFLIASLILAVGASTELEQWETFKQTYGKSYKSIAEEEKRFTIFKENVEHIAKHHEKYKNGESTFTMEINEFADMTDGEYNALFTFQPIGSFKDEYGLKNVANVRNLPTSVDWRKKGAVSELVRSTGGCGASWAFSATAAVEAQLYIKKGNLTLLSPQDLIDCANATFGNHGCYEGSAINAFNYIRRFGIVSEKQYGYEARQGACRQRGVGVRISGFTKIPSYDEQSLLIAAATIGPVSVAIDASSLKFYRSGIIDNYSGCRSEFRYLNFEAIIVAYDADSWTLKNCWGPYWGENGYFRLQRNTNTCGVALRAAYPVL</sequence>
<protein>
    <submittedName>
        <fullName evidence="6">Uncharacterized protein</fullName>
    </submittedName>
</protein>
<accession>A0A9P0LPU8</accession>
<organism evidence="6 7">
    <name type="scientific">Acanthoscelides obtectus</name>
    <name type="common">Bean weevil</name>
    <name type="synonym">Bruchus obtectus</name>
    <dbReference type="NCBI Taxonomy" id="200917"/>
    <lineage>
        <taxon>Eukaryota</taxon>
        <taxon>Metazoa</taxon>
        <taxon>Ecdysozoa</taxon>
        <taxon>Arthropoda</taxon>
        <taxon>Hexapoda</taxon>
        <taxon>Insecta</taxon>
        <taxon>Pterygota</taxon>
        <taxon>Neoptera</taxon>
        <taxon>Endopterygota</taxon>
        <taxon>Coleoptera</taxon>
        <taxon>Polyphaga</taxon>
        <taxon>Cucujiformia</taxon>
        <taxon>Chrysomeloidea</taxon>
        <taxon>Chrysomelidae</taxon>
        <taxon>Bruchinae</taxon>
        <taxon>Bruchini</taxon>
        <taxon>Acanthoscelides</taxon>
    </lineage>
</organism>
<dbReference type="InterPro" id="IPR013201">
    <property type="entry name" value="Prot_inhib_I29"/>
</dbReference>
<dbReference type="SMART" id="SM00645">
    <property type="entry name" value="Pept_C1"/>
    <property type="match status" value="1"/>
</dbReference>
<dbReference type="GO" id="GO:0006508">
    <property type="term" value="P:proteolysis"/>
    <property type="evidence" value="ECO:0007669"/>
    <property type="project" value="InterPro"/>
</dbReference>
<dbReference type="Pfam" id="PF00112">
    <property type="entry name" value="Peptidase_C1"/>
    <property type="match status" value="1"/>
</dbReference>
<evidence type="ECO:0000256" key="2">
    <source>
        <dbReference type="ARBA" id="ARBA00023157"/>
    </source>
</evidence>
<keyword evidence="2" id="KW-1015">Disulfide bond</keyword>
<evidence type="ECO:0000256" key="1">
    <source>
        <dbReference type="ARBA" id="ARBA00008455"/>
    </source>
</evidence>
<dbReference type="FunFam" id="3.90.70.10:FF:000332">
    <property type="entry name" value="Cathepsin L1"/>
    <property type="match status" value="1"/>
</dbReference>
<comment type="similarity">
    <text evidence="1">Belongs to the peptidase C1 family.</text>
</comment>
<name>A0A9P0LPU8_ACAOB</name>
<dbReference type="GO" id="GO:0008234">
    <property type="term" value="F:cysteine-type peptidase activity"/>
    <property type="evidence" value="ECO:0007669"/>
    <property type="project" value="InterPro"/>
</dbReference>
<dbReference type="SMART" id="SM00848">
    <property type="entry name" value="Inhibitor_I29"/>
    <property type="match status" value="1"/>
</dbReference>
<feature type="chain" id="PRO_5040289000" evidence="3">
    <location>
        <begin position="16"/>
        <end position="320"/>
    </location>
</feature>
<evidence type="ECO:0000313" key="7">
    <source>
        <dbReference type="Proteomes" id="UP001152888"/>
    </source>
</evidence>
<gene>
    <name evidence="6" type="ORF">ACAOBT_LOCUS22860</name>
</gene>
<dbReference type="CDD" id="cd02248">
    <property type="entry name" value="Peptidase_C1A"/>
    <property type="match status" value="1"/>
</dbReference>
<dbReference type="PANTHER" id="PTHR12411">
    <property type="entry name" value="CYSTEINE PROTEASE FAMILY C1-RELATED"/>
    <property type="match status" value="1"/>
</dbReference>
<reference evidence="6" key="1">
    <citation type="submission" date="2022-03" db="EMBL/GenBank/DDBJ databases">
        <authorList>
            <person name="Sayadi A."/>
        </authorList>
    </citation>
    <scope>NUCLEOTIDE SEQUENCE</scope>
</reference>
<evidence type="ECO:0000259" key="5">
    <source>
        <dbReference type="SMART" id="SM00848"/>
    </source>
</evidence>